<dbReference type="InterPro" id="IPR007278">
    <property type="entry name" value="DUF397"/>
</dbReference>
<gene>
    <name evidence="2" type="ORF">K3769_23720</name>
</gene>
<name>A0ABT3VAP9_9ACTN</name>
<evidence type="ECO:0000313" key="3">
    <source>
        <dbReference type="Proteomes" id="UP001165590"/>
    </source>
</evidence>
<evidence type="ECO:0000259" key="1">
    <source>
        <dbReference type="Pfam" id="PF04149"/>
    </source>
</evidence>
<evidence type="ECO:0000313" key="2">
    <source>
        <dbReference type="EMBL" id="MCX4235725.1"/>
    </source>
</evidence>
<sequence>MSELDWQKSSFSGGPEGNCLYIATAPDGTLRLRESDTPDVILATEPQALAGLLFHSRRPAQRRD</sequence>
<dbReference type="EMBL" id="JAIFZO010000002">
    <property type="protein sequence ID" value="MCX4235725.1"/>
    <property type="molecule type" value="Genomic_DNA"/>
</dbReference>
<keyword evidence="3" id="KW-1185">Reference proteome</keyword>
<organism evidence="2 3">
    <name type="scientific">Streptomyces ortus</name>
    <dbReference type="NCBI Taxonomy" id="2867268"/>
    <lineage>
        <taxon>Bacteria</taxon>
        <taxon>Bacillati</taxon>
        <taxon>Actinomycetota</taxon>
        <taxon>Actinomycetes</taxon>
        <taxon>Kitasatosporales</taxon>
        <taxon>Streptomycetaceae</taxon>
        <taxon>Streptomyces</taxon>
    </lineage>
</organism>
<comment type="caution">
    <text evidence="2">The sequence shown here is derived from an EMBL/GenBank/DDBJ whole genome shotgun (WGS) entry which is preliminary data.</text>
</comment>
<dbReference type="Proteomes" id="UP001165590">
    <property type="component" value="Unassembled WGS sequence"/>
</dbReference>
<dbReference type="Pfam" id="PF04149">
    <property type="entry name" value="DUF397"/>
    <property type="match status" value="1"/>
</dbReference>
<reference evidence="2" key="1">
    <citation type="journal article" date="2022" name="bioRxiv">
        <title>Discovery and biosynthetic assessment of Streptomyces ortus sp nov. isolated from a deep-sea sponge.</title>
        <authorList>
            <person name="Williams S.E."/>
        </authorList>
    </citation>
    <scope>NUCLEOTIDE SEQUENCE</scope>
    <source>
        <strain evidence="2">A15ISP2-DRY2</strain>
    </source>
</reference>
<protein>
    <submittedName>
        <fullName evidence="2">DUF397 domain-containing protein</fullName>
    </submittedName>
</protein>
<proteinExistence type="predicted"/>
<feature type="domain" description="DUF397" evidence="1">
    <location>
        <begin position="5"/>
        <end position="53"/>
    </location>
</feature>
<accession>A0ABT3VAP9</accession>
<dbReference type="RefSeq" id="WP_267028369.1">
    <property type="nucleotide sequence ID" value="NZ_JAIFZO010000002.1"/>
</dbReference>